<dbReference type="PANTHER" id="PTHR43884:SF20">
    <property type="entry name" value="ACYL-COA DEHYDROGENASE FADE28"/>
    <property type="match status" value="1"/>
</dbReference>
<dbReference type="SUPFAM" id="SSF56645">
    <property type="entry name" value="Acyl-CoA dehydrogenase NM domain-like"/>
    <property type="match status" value="1"/>
</dbReference>
<evidence type="ECO:0000313" key="9">
    <source>
        <dbReference type="Proteomes" id="UP001486207"/>
    </source>
</evidence>
<dbReference type="SUPFAM" id="SSF47203">
    <property type="entry name" value="Acyl-CoA dehydrogenase C-terminal domain-like"/>
    <property type="match status" value="1"/>
</dbReference>
<evidence type="ECO:0000256" key="4">
    <source>
        <dbReference type="ARBA" id="ARBA00022827"/>
    </source>
</evidence>
<dbReference type="InterPro" id="IPR037069">
    <property type="entry name" value="AcylCoA_DH/ox_N_sf"/>
</dbReference>
<keyword evidence="5 8" id="KW-0560">Oxidoreductase</keyword>
<accession>A0ABV1Y2A7</accession>
<comment type="caution">
    <text evidence="8">The sequence shown here is derived from an EMBL/GenBank/DDBJ whole genome shotgun (WGS) entry which is preliminary data.</text>
</comment>
<evidence type="ECO:0000313" key="8">
    <source>
        <dbReference type="EMBL" id="MER7377987.1"/>
    </source>
</evidence>
<comment type="cofactor">
    <cofactor evidence="1">
        <name>FAD</name>
        <dbReference type="ChEBI" id="CHEBI:57692"/>
    </cofactor>
</comment>
<dbReference type="InterPro" id="IPR046373">
    <property type="entry name" value="Acyl-CoA_Oxase/DH_mid-dom_sf"/>
</dbReference>
<dbReference type="RefSeq" id="WP_190074756.1">
    <property type="nucleotide sequence ID" value="NZ_BNBM01000020.1"/>
</dbReference>
<evidence type="ECO:0000256" key="5">
    <source>
        <dbReference type="ARBA" id="ARBA00023002"/>
    </source>
</evidence>
<dbReference type="InterPro" id="IPR009075">
    <property type="entry name" value="AcylCo_DH/oxidase_C"/>
</dbReference>
<comment type="similarity">
    <text evidence="2">Belongs to the acyl-CoA dehydrogenase family.</text>
</comment>
<evidence type="ECO:0000256" key="3">
    <source>
        <dbReference type="ARBA" id="ARBA00022630"/>
    </source>
</evidence>
<feature type="domain" description="Acyl-CoA dehydrogenase/oxidase C-terminal" evidence="6">
    <location>
        <begin position="226"/>
        <end position="368"/>
    </location>
</feature>
<dbReference type="EMBL" id="JBEPFB010000021">
    <property type="protein sequence ID" value="MER7377987.1"/>
    <property type="molecule type" value="Genomic_DNA"/>
</dbReference>
<dbReference type="GO" id="GO:0016491">
    <property type="term" value="F:oxidoreductase activity"/>
    <property type="evidence" value="ECO:0007669"/>
    <property type="project" value="UniProtKB-KW"/>
</dbReference>
<evidence type="ECO:0000256" key="1">
    <source>
        <dbReference type="ARBA" id="ARBA00001974"/>
    </source>
</evidence>
<dbReference type="InterPro" id="IPR009100">
    <property type="entry name" value="AcylCoA_DH/oxidase_NM_dom_sf"/>
</dbReference>
<evidence type="ECO:0000259" key="7">
    <source>
        <dbReference type="Pfam" id="PF02771"/>
    </source>
</evidence>
<keyword evidence="9" id="KW-1185">Reference proteome</keyword>
<sequence length="390" mass="41461">MIQLDVDPELLRQTDEQRQLRDVLREFLAQTCGPEEVREQSAGPRGFDRSLWDRLAGEIGVHGLALPEEYGGAGGSFRELAVALEETGRVLCPAPLLSSVVLAAHALLASGDRRACERWLPGIATGTLTATVAGFLHSGTVVAERGPDGWLLRGEADFVPDGEGADLLLVAARAPDGPRLFACESDAGGVDRTPRRLLDPTRRQALLRFRGAPAVPVGDAGEAPGVVEGVLDAGRTGLTAEQLGGCAHALDALLEFVVQRTQFGRQIGSFQAVKHRLADLLVEVEAARSASTYAALCLADPDAGEPRVAAGAAAVVCSAAYRRAVAEYVQFHGGIGFTWEHPAHLYVRRARADEALFGTSDDHRLRLAGFLGLVGDRSQVVDRAASHPEH</sequence>
<reference evidence="8 9" key="1">
    <citation type="submission" date="2024-06" db="EMBL/GenBank/DDBJ databases">
        <title>The Natural Products Discovery Center: Release of the First 8490 Sequenced Strains for Exploring Actinobacteria Biosynthetic Diversity.</title>
        <authorList>
            <person name="Kalkreuter E."/>
            <person name="Kautsar S.A."/>
            <person name="Yang D."/>
            <person name="Bader C.D."/>
            <person name="Teijaro C.N."/>
            <person name="Fluegel L."/>
            <person name="Davis C.M."/>
            <person name="Simpson J.R."/>
            <person name="Lauterbach L."/>
            <person name="Steele A.D."/>
            <person name="Gui C."/>
            <person name="Meng S."/>
            <person name="Li G."/>
            <person name="Viehrig K."/>
            <person name="Ye F."/>
            <person name="Su P."/>
            <person name="Kiefer A.F."/>
            <person name="Nichols A."/>
            <person name="Cepeda A.J."/>
            <person name="Yan W."/>
            <person name="Fan B."/>
            <person name="Jiang Y."/>
            <person name="Adhikari A."/>
            <person name="Zheng C.-J."/>
            <person name="Schuster L."/>
            <person name="Cowan T.M."/>
            <person name="Smanski M.J."/>
            <person name="Chevrette M.G."/>
            <person name="De Carvalho L.P.S."/>
            <person name="Shen B."/>
        </authorList>
    </citation>
    <scope>NUCLEOTIDE SEQUENCE [LARGE SCALE GENOMIC DNA]</scope>
    <source>
        <strain evidence="8 9">NPDC000155</strain>
    </source>
</reference>
<dbReference type="PANTHER" id="PTHR43884">
    <property type="entry name" value="ACYL-COA DEHYDROGENASE"/>
    <property type="match status" value="1"/>
</dbReference>
<dbReference type="Gene3D" id="1.10.540.10">
    <property type="entry name" value="Acyl-CoA dehydrogenase/oxidase, N-terminal domain"/>
    <property type="match status" value="1"/>
</dbReference>
<dbReference type="Pfam" id="PF02771">
    <property type="entry name" value="Acyl-CoA_dh_N"/>
    <property type="match status" value="1"/>
</dbReference>
<protein>
    <submittedName>
        <fullName evidence="8">Acyl-CoA dehydrogenase family protein</fullName>
        <ecNumber evidence="8">1.-.-.-</ecNumber>
    </submittedName>
</protein>
<gene>
    <name evidence="8" type="ORF">ABT384_35760</name>
</gene>
<dbReference type="Gene3D" id="2.40.110.10">
    <property type="entry name" value="Butyryl-CoA Dehydrogenase, subunit A, domain 2"/>
    <property type="match status" value="1"/>
</dbReference>
<dbReference type="Gene3D" id="1.20.140.10">
    <property type="entry name" value="Butyryl-CoA Dehydrogenase, subunit A, domain 3"/>
    <property type="match status" value="1"/>
</dbReference>
<evidence type="ECO:0000259" key="6">
    <source>
        <dbReference type="Pfam" id="PF00441"/>
    </source>
</evidence>
<evidence type="ECO:0000256" key="2">
    <source>
        <dbReference type="ARBA" id="ARBA00009347"/>
    </source>
</evidence>
<keyword evidence="4" id="KW-0274">FAD</keyword>
<dbReference type="InterPro" id="IPR013786">
    <property type="entry name" value="AcylCoA_DH/ox_N"/>
</dbReference>
<dbReference type="Pfam" id="PF00441">
    <property type="entry name" value="Acyl-CoA_dh_1"/>
    <property type="match status" value="1"/>
</dbReference>
<feature type="domain" description="Acyl-CoA dehydrogenase/oxidase N-terminal" evidence="7">
    <location>
        <begin position="14"/>
        <end position="126"/>
    </location>
</feature>
<organism evidence="8 9">
    <name type="scientific">Streptomyces lanatus</name>
    <dbReference type="NCBI Taxonomy" id="66900"/>
    <lineage>
        <taxon>Bacteria</taxon>
        <taxon>Bacillati</taxon>
        <taxon>Actinomycetota</taxon>
        <taxon>Actinomycetes</taxon>
        <taxon>Kitasatosporales</taxon>
        <taxon>Streptomycetaceae</taxon>
        <taxon>Streptomyces</taxon>
    </lineage>
</organism>
<dbReference type="CDD" id="cd00567">
    <property type="entry name" value="ACAD"/>
    <property type="match status" value="1"/>
</dbReference>
<dbReference type="InterPro" id="IPR036250">
    <property type="entry name" value="AcylCo_DH-like_C"/>
</dbReference>
<dbReference type="EC" id="1.-.-.-" evidence="8"/>
<dbReference type="Proteomes" id="UP001486207">
    <property type="component" value="Unassembled WGS sequence"/>
</dbReference>
<keyword evidence="3" id="KW-0285">Flavoprotein</keyword>
<proteinExistence type="inferred from homology"/>
<name>A0ABV1Y2A7_9ACTN</name>